<dbReference type="SUPFAM" id="SSF53187">
    <property type="entry name" value="Zn-dependent exopeptidases"/>
    <property type="match status" value="1"/>
</dbReference>
<gene>
    <name evidence="3" type="ORF">BIV18_00980</name>
</gene>
<dbReference type="PIRSF" id="PIRSF005962">
    <property type="entry name" value="Pept_M20D_amidohydro"/>
    <property type="match status" value="1"/>
</dbReference>
<evidence type="ECO:0000256" key="1">
    <source>
        <dbReference type="PIRSR" id="PIRSR005962-1"/>
    </source>
</evidence>
<name>A0A1U7LXZ3_9FIRM</name>
<sequence>MKFINDKLENLIIKWRRYIHENPELSNQEANTAKYIKEELNSCTNINFKELTKNSVIGYLKGKNDGPTIALRADIDALPIEEDTGLTFSSKNKGIMHACGHDAHAAMLMGAATILNEMKDSINGNIKFIFQPAEEEQPGGAIPLIEKGVLENVDMIFGQHIMVIGDLEPGTIAINKGAFMASGDIVEITIKGKGGHSSAPEQSINPIIIGQKVISSINEINNYILSPHDVSSIAICKFTSGNAPNIIPEYATLSGSIRTFDNKNRDLIENKIRDILDGVCKIYGAKYELNYIRGYDPVINDDLASDIVINTAIELFGEEKILFTKPLMASEDFSSYLNVKPGAFFILGAGTIKDGYSSLNHSPGFRIDERALKFGTEMLVNIALNALIKIKSYLKNSII</sequence>
<evidence type="ECO:0000259" key="2">
    <source>
        <dbReference type="Pfam" id="PF07687"/>
    </source>
</evidence>
<keyword evidence="4" id="KW-1185">Reference proteome</keyword>
<evidence type="ECO:0000313" key="3">
    <source>
        <dbReference type="EMBL" id="OLR64218.1"/>
    </source>
</evidence>
<dbReference type="STRING" id="1465756.BIV18_00980"/>
<dbReference type="PANTHER" id="PTHR11014:SF63">
    <property type="entry name" value="METALLOPEPTIDASE, PUTATIVE (AFU_ORTHOLOGUE AFUA_6G09600)-RELATED"/>
    <property type="match status" value="1"/>
</dbReference>
<accession>A0A1U7LXZ3</accession>
<dbReference type="Gene3D" id="3.40.630.10">
    <property type="entry name" value="Zn peptidases"/>
    <property type="match status" value="1"/>
</dbReference>
<dbReference type="PANTHER" id="PTHR11014">
    <property type="entry name" value="PEPTIDASE M20 FAMILY MEMBER"/>
    <property type="match status" value="1"/>
</dbReference>
<keyword evidence="1" id="KW-0479">Metal-binding</keyword>
<dbReference type="Pfam" id="PF01546">
    <property type="entry name" value="Peptidase_M20"/>
    <property type="match status" value="1"/>
</dbReference>
<reference evidence="3 4" key="1">
    <citation type="journal article" date="2016" name="Appl. Environ. Microbiol.">
        <title>Function and Phylogeny of Bacterial Butyryl Coenzyme A:Acetate Transferases and Their Diversity in the Proximal Colon of Swine.</title>
        <authorList>
            <person name="Trachsel J."/>
            <person name="Bayles D.O."/>
            <person name="Looft T."/>
            <person name="Levine U.Y."/>
            <person name="Allen H.K."/>
        </authorList>
    </citation>
    <scope>NUCLEOTIDE SEQUENCE [LARGE SCALE GENOMIC DNA]</scope>
    <source>
        <strain evidence="3 4">35-6-1</strain>
    </source>
</reference>
<dbReference type="GO" id="GO:0046872">
    <property type="term" value="F:metal ion binding"/>
    <property type="evidence" value="ECO:0007669"/>
    <property type="project" value="UniProtKB-KW"/>
</dbReference>
<feature type="binding site" evidence="1">
    <location>
        <position position="160"/>
    </location>
    <ligand>
        <name>Mn(2+)</name>
        <dbReference type="ChEBI" id="CHEBI:29035"/>
        <label>2</label>
    </ligand>
</feature>
<keyword evidence="1" id="KW-0464">Manganese</keyword>
<dbReference type="InterPro" id="IPR036264">
    <property type="entry name" value="Bact_exopeptidase_dim_dom"/>
</dbReference>
<dbReference type="Pfam" id="PF07687">
    <property type="entry name" value="M20_dimer"/>
    <property type="match status" value="1"/>
</dbReference>
<protein>
    <recommendedName>
        <fullName evidence="2">Peptidase M20 dimerisation domain-containing protein</fullName>
    </recommendedName>
</protein>
<dbReference type="SUPFAM" id="SSF55031">
    <property type="entry name" value="Bacterial exopeptidase dimerisation domain"/>
    <property type="match status" value="1"/>
</dbReference>
<dbReference type="AlphaFoldDB" id="A0A1U7LXZ3"/>
<dbReference type="EMBL" id="MJIH01000001">
    <property type="protein sequence ID" value="OLR64218.1"/>
    <property type="molecule type" value="Genomic_DNA"/>
</dbReference>
<dbReference type="InterPro" id="IPR017439">
    <property type="entry name" value="Amidohydrolase"/>
</dbReference>
<feature type="domain" description="Peptidase M20 dimerisation" evidence="2">
    <location>
        <begin position="186"/>
        <end position="280"/>
    </location>
</feature>
<feature type="binding site" evidence="1">
    <location>
        <position position="361"/>
    </location>
    <ligand>
        <name>Mn(2+)</name>
        <dbReference type="ChEBI" id="CHEBI:29035"/>
        <label>2</label>
    </ligand>
</feature>
<feature type="binding site" evidence="1">
    <location>
        <position position="101"/>
    </location>
    <ligand>
        <name>Mn(2+)</name>
        <dbReference type="ChEBI" id="CHEBI:29035"/>
        <label>2</label>
    </ligand>
</feature>
<dbReference type="NCBIfam" id="TIGR01891">
    <property type="entry name" value="amidohydrolases"/>
    <property type="match status" value="1"/>
</dbReference>
<organism evidence="3 4">
    <name type="scientific">Peptoniphilus porci</name>
    <dbReference type="NCBI Taxonomy" id="2652280"/>
    <lineage>
        <taxon>Bacteria</taxon>
        <taxon>Bacillati</taxon>
        <taxon>Bacillota</taxon>
        <taxon>Tissierellia</taxon>
        <taxon>Tissierellales</taxon>
        <taxon>Peptoniphilaceae</taxon>
        <taxon>Peptoniphilus</taxon>
    </lineage>
</organism>
<feature type="binding site" evidence="1">
    <location>
        <position position="99"/>
    </location>
    <ligand>
        <name>Mn(2+)</name>
        <dbReference type="ChEBI" id="CHEBI:29035"/>
        <label>2</label>
    </ligand>
</feature>
<evidence type="ECO:0000313" key="4">
    <source>
        <dbReference type="Proteomes" id="UP000187166"/>
    </source>
</evidence>
<dbReference type="GO" id="GO:0016787">
    <property type="term" value="F:hydrolase activity"/>
    <property type="evidence" value="ECO:0007669"/>
    <property type="project" value="InterPro"/>
</dbReference>
<comment type="cofactor">
    <cofactor evidence="1">
        <name>Mn(2+)</name>
        <dbReference type="ChEBI" id="CHEBI:29035"/>
    </cofactor>
    <text evidence="1">The Mn(2+) ion enhances activity.</text>
</comment>
<dbReference type="Proteomes" id="UP000187166">
    <property type="component" value="Unassembled WGS sequence"/>
</dbReference>
<feature type="binding site" evidence="1">
    <location>
        <position position="135"/>
    </location>
    <ligand>
        <name>Mn(2+)</name>
        <dbReference type="ChEBI" id="CHEBI:29035"/>
        <label>2</label>
    </ligand>
</feature>
<dbReference type="InterPro" id="IPR002933">
    <property type="entry name" value="Peptidase_M20"/>
</dbReference>
<dbReference type="InterPro" id="IPR011650">
    <property type="entry name" value="Peptidase_M20_dimer"/>
</dbReference>
<comment type="caution">
    <text evidence="3">The sequence shown here is derived from an EMBL/GenBank/DDBJ whole genome shotgun (WGS) entry which is preliminary data.</text>
</comment>
<proteinExistence type="predicted"/>
<dbReference type="Gene3D" id="3.30.70.360">
    <property type="match status" value="1"/>
</dbReference>